<reference evidence="2" key="1">
    <citation type="submission" date="2023-03" db="EMBL/GenBank/DDBJ databases">
        <title>Massive genome expansion in bonnet fungi (Mycena s.s.) driven by repeated elements and novel gene families across ecological guilds.</title>
        <authorList>
            <consortium name="Lawrence Berkeley National Laboratory"/>
            <person name="Harder C.B."/>
            <person name="Miyauchi S."/>
            <person name="Viragh M."/>
            <person name="Kuo A."/>
            <person name="Thoen E."/>
            <person name="Andreopoulos B."/>
            <person name="Lu D."/>
            <person name="Skrede I."/>
            <person name="Drula E."/>
            <person name="Henrissat B."/>
            <person name="Morin E."/>
            <person name="Kohler A."/>
            <person name="Barry K."/>
            <person name="LaButti K."/>
            <person name="Morin E."/>
            <person name="Salamov A."/>
            <person name="Lipzen A."/>
            <person name="Mereny Z."/>
            <person name="Hegedus B."/>
            <person name="Baldrian P."/>
            <person name="Stursova M."/>
            <person name="Weitz H."/>
            <person name="Taylor A."/>
            <person name="Grigoriev I.V."/>
            <person name="Nagy L.G."/>
            <person name="Martin F."/>
            <person name="Kauserud H."/>
        </authorList>
    </citation>
    <scope>NUCLEOTIDE SEQUENCE</scope>
    <source>
        <strain evidence="2">CBHHK182m</strain>
    </source>
</reference>
<accession>A0AAD7HVB5</accession>
<evidence type="ECO:0000256" key="1">
    <source>
        <dbReference type="SAM" id="MobiDB-lite"/>
    </source>
</evidence>
<dbReference type="EMBL" id="JARKIB010000168">
    <property type="protein sequence ID" value="KAJ7729051.1"/>
    <property type="molecule type" value="Genomic_DNA"/>
</dbReference>
<keyword evidence="3" id="KW-1185">Reference proteome</keyword>
<name>A0AAD7HVB5_9AGAR</name>
<evidence type="ECO:0000313" key="2">
    <source>
        <dbReference type="EMBL" id="KAJ7729051.1"/>
    </source>
</evidence>
<comment type="caution">
    <text evidence="2">The sequence shown here is derived from an EMBL/GenBank/DDBJ whole genome shotgun (WGS) entry which is preliminary data.</text>
</comment>
<organism evidence="2 3">
    <name type="scientific">Mycena metata</name>
    <dbReference type="NCBI Taxonomy" id="1033252"/>
    <lineage>
        <taxon>Eukaryota</taxon>
        <taxon>Fungi</taxon>
        <taxon>Dikarya</taxon>
        <taxon>Basidiomycota</taxon>
        <taxon>Agaricomycotina</taxon>
        <taxon>Agaricomycetes</taxon>
        <taxon>Agaricomycetidae</taxon>
        <taxon>Agaricales</taxon>
        <taxon>Marasmiineae</taxon>
        <taxon>Mycenaceae</taxon>
        <taxon>Mycena</taxon>
    </lineage>
</organism>
<feature type="region of interest" description="Disordered" evidence="1">
    <location>
        <begin position="216"/>
        <end position="250"/>
    </location>
</feature>
<gene>
    <name evidence="2" type="ORF">B0H16DRAFT_1470242</name>
</gene>
<sequence>MVENAVLPLLPSPLYPLNGRERVPVNGLTRTVPVPSEKWIQTSDGRVQTRPSRPSTRRKRVRVGALQTSVRARVVPTAASASLEVLSSKSIPAKTGEEHIFLQFILRWGSIPDQLARTLPSCTPFEADEDVPKPQLPKYQMNACIHAYYLEASFTISPQTIAPRGWLKSESTSEGGLNRILVGAPVSLPLSSESRAGKRANFHDLPALLECAASTSTSTLKSEPPSTENGLKSAASQGTRENKYSQLTHT</sequence>
<dbReference type="AlphaFoldDB" id="A0AAD7HVB5"/>
<evidence type="ECO:0000313" key="3">
    <source>
        <dbReference type="Proteomes" id="UP001215598"/>
    </source>
</evidence>
<protein>
    <submittedName>
        <fullName evidence="2">Uncharacterized protein</fullName>
    </submittedName>
</protein>
<proteinExistence type="predicted"/>
<dbReference type="Proteomes" id="UP001215598">
    <property type="component" value="Unassembled WGS sequence"/>
</dbReference>